<dbReference type="GeneID" id="25366754"/>
<keyword evidence="1" id="KW-0472">Membrane</keyword>
<dbReference type="HOGENOM" id="CLU_2922246_0_0_1"/>
<evidence type="ECO:0000313" key="3">
    <source>
        <dbReference type="Proteomes" id="UP000030641"/>
    </source>
</evidence>
<dbReference type="EMBL" id="KL584762">
    <property type="protein sequence ID" value="KEQ94446.1"/>
    <property type="molecule type" value="Genomic_DNA"/>
</dbReference>
<name>A0A074Z663_AURSE</name>
<dbReference type="InParanoid" id="A0A074Z663"/>
<feature type="transmembrane region" description="Helical" evidence="1">
    <location>
        <begin position="13"/>
        <end position="33"/>
    </location>
</feature>
<organism evidence="2 3">
    <name type="scientific">Aureobasidium subglaciale (strain EXF-2481)</name>
    <name type="common">Aureobasidium pullulans var. subglaciale</name>
    <dbReference type="NCBI Taxonomy" id="1043005"/>
    <lineage>
        <taxon>Eukaryota</taxon>
        <taxon>Fungi</taxon>
        <taxon>Dikarya</taxon>
        <taxon>Ascomycota</taxon>
        <taxon>Pezizomycotina</taxon>
        <taxon>Dothideomycetes</taxon>
        <taxon>Dothideomycetidae</taxon>
        <taxon>Dothideales</taxon>
        <taxon>Saccotheciaceae</taxon>
        <taxon>Aureobasidium</taxon>
    </lineage>
</organism>
<dbReference type="Proteomes" id="UP000030641">
    <property type="component" value="Unassembled WGS sequence"/>
</dbReference>
<evidence type="ECO:0000313" key="2">
    <source>
        <dbReference type="EMBL" id="KEQ94446.1"/>
    </source>
</evidence>
<gene>
    <name evidence="2" type="ORF">AUEXF2481DRAFT_41037</name>
</gene>
<accession>A0A074Z663</accession>
<dbReference type="AlphaFoldDB" id="A0A074Z663"/>
<sequence length="61" mass="6962">MSSLSFFLHGEELMLPVLAKIVIVLPIVVVFFLSDTRLFAGWRNGWYSGHKVREKVKKTLG</sequence>
<protein>
    <submittedName>
        <fullName evidence="2">Uncharacterized protein</fullName>
    </submittedName>
</protein>
<reference evidence="2 3" key="1">
    <citation type="journal article" date="2014" name="BMC Genomics">
        <title>Genome sequencing of four Aureobasidium pullulans varieties: biotechnological potential, stress tolerance, and description of new species.</title>
        <authorList>
            <person name="Gostin Ar C."/>
            <person name="Ohm R.A."/>
            <person name="Kogej T."/>
            <person name="Sonjak S."/>
            <person name="Turk M."/>
            <person name="Zajc J."/>
            <person name="Zalar P."/>
            <person name="Grube M."/>
            <person name="Sun H."/>
            <person name="Han J."/>
            <person name="Sharma A."/>
            <person name="Chiniquy J."/>
            <person name="Ngan C.Y."/>
            <person name="Lipzen A."/>
            <person name="Barry K."/>
            <person name="Grigoriev I.V."/>
            <person name="Gunde-Cimerman N."/>
        </authorList>
    </citation>
    <scope>NUCLEOTIDE SEQUENCE [LARGE SCALE GENOMIC DNA]</scope>
    <source>
        <strain evidence="2 3">EXF-2481</strain>
    </source>
</reference>
<keyword evidence="3" id="KW-1185">Reference proteome</keyword>
<evidence type="ECO:0000256" key="1">
    <source>
        <dbReference type="SAM" id="Phobius"/>
    </source>
</evidence>
<keyword evidence="1" id="KW-0812">Transmembrane</keyword>
<proteinExistence type="predicted"/>
<dbReference type="RefSeq" id="XP_013342889.1">
    <property type="nucleotide sequence ID" value="XM_013487435.1"/>
</dbReference>
<keyword evidence="1" id="KW-1133">Transmembrane helix</keyword>